<dbReference type="InterPro" id="IPR002750">
    <property type="entry name" value="CobE/GbiG_C"/>
</dbReference>
<dbReference type="Pfam" id="PF11760">
    <property type="entry name" value="CbiG_N"/>
    <property type="match status" value="1"/>
</dbReference>
<keyword evidence="4" id="KW-1185">Reference proteome</keyword>
<dbReference type="GO" id="GO:0009236">
    <property type="term" value="P:cobalamin biosynthetic process"/>
    <property type="evidence" value="ECO:0007669"/>
    <property type="project" value="InterPro"/>
</dbReference>
<accession>A0A8T5UN15</accession>
<dbReference type="GO" id="GO:0016787">
    <property type="term" value="F:hydrolase activity"/>
    <property type="evidence" value="ECO:0007669"/>
    <property type="project" value="UniProtKB-KW"/>
</dbReference>
<comment type="caution">
    <text evidence="3">The sequence shown here is derived from an EMBL/GenBank/DDBJ whole genome shotgun (WGS) entry which is preliminary data.</text>
</comment>
<dbReference type="InterPro" id="IPR038029">
    <property type="entry name" value="GbiG_N_sf"/>
</dbReference>
<dbReference type="EMBL" id="JAIOUQ010000003">
    <property type="protein sequence ID" value="MBZ2165054.1"/>
    <property type="molecule type" value="Genomic_DNA"/>
</dbReference>
<feature type="domain" description="CobE/GbiG C-terminal" evidence="1">
    <location>
        <begin position="206"/>
        <end position="326"/>
    </location>
</feature>
<dbReference type="Gene3D" id="3.30.420.180">
    <property type="entry name" value="CobE/GbiG C-terminal domain"/>
    <property type="match status" value="1"/>
</dbReference>
<sequence length="330" mass="36406">MKIALLSVTKNGRIIVKNIHTILEEDPSVIKVDMFHKNIKETLYNIFNSYDCIIGVMATGIMIRNICALIKNKNEDPAVLVIDEMGKHVISLISGHLGGANDFSIKIADIIDAEPIITTSTDINNKLGIDSLSRRYYLKINDISKIKYINSGLINDERVEIAFNPKLNYIWEDLDVKKSYYKSSTTSDTITISKNSITMNLKPKKLVVGIGSRKDVACSVVIDAINNAMNVLDLPLERIDSIATGQMKQNENGIIDATKELNIPLEIISEKSIKNFKNPDLNDSNFVKNKFGVGGVCEPSSLIAAGNDSILIFRKTPYNGVTVAIAVSKS</sequence>
<proteinExistence type="predicted"/>
<evidence type="ECO:0000313" key="3">
    <source>
        <dbReference type="EMBL" id="MBZ2165054.1"/>
    </source>
</evidence>
<evidence type="ECO:0000313" key="4">
    <source>
        <dbReference type="Proteomes" id="UP000825933"/>
    </source>
</evidence>
<dbReference type="InterPro" id="IPR036518">
    <property type="entry name" value="CobE/GbiG_C_sf"/>
</dbReference>
<evidence type="ECO:0000259" key="1">
    <source>
        <dbReference type="Pfam" id="PF01890"/>
    </source>
</evidence>
<name>A0A8T5UN15_9EURY</name>
<keyword evidence="3" id="KW-0378">Hydrolase</keyword>
<feature type="domain" description="Cobalamin synthesis G N-terminal" evidence="2">
    <location>
        <begin position="42"/>
        <end position="122"/>
    </location>
</feature>
<protein>
    <submittedName>
        <fullName evidence="3">Cobalt-precorrin 5A hydrolase</fullName>
    </submittedName>
</protein>
<dbReference type="SUPFAM" id="SSF159664">
    <property type="entry name" value="CobE/GbiG C-terminal domain-like"/>
    <property type="match status" value="1"/>
</dbReference>
<gene>
    <name evidence="3" type="ORF">K8N75_03215</name>
</gene>
<dbReference type="Pfam" id="PF01890">
    <property type="entry name" value="CbiG_C"/>
    <property type="match status" value="1"/>
</dbReference>
<dbReference type="Gene3D" id="3.40.50.11220">
    <property type="match status" value="1"/>
</dbReference>
<organism evidence="3 4">
    <name type="scientific">Methanobacterium spitsbergense</name>
    <dbReference type="NCBI Taxonomy" id="2874285"/>
    <lineage>
        <taxon>Archaea</taxon>
        <taxon>Methanobacteriati</taxon>
        <taxon>Methanobacteriota</taxon>
        <taxon>Methanomada group</taxon>
        <taxon>Methanobacteria</taxon>
        <taxon>Methanobacteriales</taxon>
        <taxon>Methanobacteriaceae</taxon>
        <taxon>Methanobacterium</taxon>
    </lineage>
</organism>
<dbReference type="RefSeq" id="WP_223790683.1">
    <property type="nucleotide sequence ID" value="NZ_JAIOUQ010000003.1"/>
</dbReference>
<dbReference type="PANTHER" id="PTHR37477:SF1">
    <property type="entry name" value="COBALT-PRECORRIN-5A HYDROLASE"/>
    <property type="match status" value="1"/>
</dbReference>
<dbReference type="Proteomes" id="UP000825933">
    <property type="component" value="Unassembled WGS sequence"/>
</dbReference>
<reference evidence="4" key="1">
    <citation type="journal article" date="2022" name="Microbiol. Resour. Announc.">
        <title>Draft Genome Sequence of a Methanogenic Archaeon from West Spitsbergen Permafrost.</title>
        <authorList>
            <person name="Trubitsyn V."/>
            <person name="Rivkina E."/>
            <person name="Shcherbakova V."/>
        </authorList>
    </citation>
    <scope>NUCLEOTIDE SEQUENCE [LARGE SCALE GENOMIC DNA]</scope>
    <source>
        <strain evidence="4">VT</strain>
    </source>
</reference>
<dbReference type="SUPFAM" id="SSF159672">
    <property type="entry name" value="CbiG N-terminal domain-like"/>
    <property type="match status" value="1"/>
</dbReference>
<dbReference type="AlphaFoldDB" id="A0A8T5UN15"/>
<dbReference type="InterPro" id="IPR052553">
    <property type="entry name" value="CbiG_hydrolase"/>
</dbReference>
<dbReference type="PANTHER" id="PTHR37477">
    <property type="entry name" value="COBALT-PRECORRIN-5A HYDROLASE"/>
    <property type="match status" value="1"/>
</dbReference>
<dbReference type="InterPro" id="IPR021744">
    <property type="entry name" value="CbiG_N"/>
</dbReference>
<evidence type="ECO:0000259" key="2">
    <source>
        <dbReference type="Pfam" id="PF11760"/>
    </source>
</evidence>